<feature type="domain" description="CAP-Gly" evidence="3">
    <location>
        <begin position="25"/>
        <end position="71"/>
    </location>
</feature>
<dbReference type="PROSITE" id="PS50245">
    <property type="entry name" value="CAP_GLY_2"/>
    <property type="match status" value="1"/>
</dbReference>
<dbReference type="SMART" id="SM01052">
    <property type="entry name" value="CAP_GLY"/>
    <property type="match status" value="1"/>
</dbReference>
<accession>N1PZT1</accession>
<evidence type="ECO:0000259" key="3">
    <source>
        <dbReference type="PROSITE" id="PS50245"/>
    </source>
</evidence>
<evidence type="ECO:0000313" key="4">
    <source>
        <dbReference type="EMBL" id="EME49026.1"/>
    </source>
</evidence>
<dbReference type="SUPFAM" id="SSF74924">
    <property type="entry name" value="Cap-Gly domain"/>
    <property type="match status" value="1"/>
</dbReference>
<dbReference type="eggNOG" id="KOG3207">
    <property type="taxonomic scope" value="Eukaryota"/>
</dbReference>
<evidence type="ECO:0000256" key="2">
    <source>
        <dbReference type="ARBA" id="ARBA00022737"/>
    </source>
</evidence>
<dbReference type="InterPro" id="IPR036859">
    <property type="entry name" value="CAP-Gly_dom_sf"/>
</dbReference>
<evidence type="ECO:0000313" key="5">
    <source>
        <dbReference type="Proteomes" id="UP000016933"/>
    </source>
</evidence>
<evidence type="ECO:0000256" key="1">
    <source>
        <dbReference type="ARBA" id="ARBA00022614"/>
    </source>
</evidence>
<dbReference type="GO" id="GO:0005737">
    <property type="term" value="C:cytoplasm"/>
    <property type="evidence" value="ECO:0007669"/>
    <property type="project" value="TreeGrafter"/>
</dbReference>
<reference evidence="4 5" key="2">
    <citation type="journal article" date="2012" name="PLoS Pathog.">
        <title>Diverse lifestyles and strategies of plant pathogenesis encoded in the genomes of eighteen Dothideomycetes fungi.</title>
        <authorList>
            <person name="Ohm R.A."/>
            <person name="Feau N."/>
            <person name="Henrissat B."/>
            <person name="Schoch C.L."/>
            <person name="Horwitz B.A."/>
            <person name="Barry K.W."/>
            <person name="Condon B.J."/>
            <person name="Copeland A.C."/>
            <person name="Dhillon B."/>
            <person name="Glaser F."/>
            <person name="Hesse C.N."/>
            <person name="Kosti I."/>
            <person name="LaButti K."/>
            <person name="Lindquist E.A."/>
            <person name="Lucas S."/>
            <person name="Salamov A.A."/>
            <person name="Bradshaw R.E."/>
            <person name="Ciuffetti L."/>
            <person name="Hamelin R.C."/>
            <person name="Kema G.H.J."/>
            <person name="Lawrence C."/>
            <person name="Scott J.A."/>
            <person name="Spatafora J.W."/>
            <person name="Turgeon B.G."/>
            <person name="de Wit P.J.G.M."/>
            <person name="Zhong S."/>
            <person name="Goodwin S.B."/>
            <person name="Grigoriev I.V."/>
        </authorList>
    </citation>
    <scope>NUCLEOTIDE SEQUENCE [LARGE SCALE GENOMIC DNA]</scope>
    <source>
        <strain evidence="5">NZE10 / CBS 128990</strain>
    </source>
</reference>
<reference evidence="5" key="1">
    <citation type="journal article" date="2012" name="PLoS Genet.">
        <title>The genomes of the fungal plant pathogens Cladosporium fulvum and Dothistroma septosporum reveal adaptation to different hosts and lifestyles but also signatures of common ancestry.</title>
        <authorList>
            <person name="de Wit P.J.G.M."/>
            <person name="van der Burgt A."/>
            <person name="Oekmen B."/>
            <person name="Stergiopoulos I."/>
            <person name="Abd-Elsalam K.A."/>
            <person name="Aerts A.L."/>
            <person name="Bahkali A.H."/>
            <person name="Beenen H.G."/>
            <person name="Chettri P."/>
            <person name="Cox M.P."/>
            <person name="Datema E."/>
            <person name="de Vries R.P."/>
            <person name="Dhillon B."/>
            <person name="Ganley A.R."/>
            <person name="Griffiths S.A."/>
            <person name="Guo Y."/>
            <person name="Hamelin R.C."/>
            <person name="Henrissat B."/>
            <person name="Kabir M.S."/>
            <person name="Jashni M.K."/>
            <person name="Kema G."/>
            <person name="Klaubauf S."/>
            <person name="Lapidus A."/>
            <person name="Levasseur A."/>
            <person name="Lindquist E."/>
            <person name="Mehrabi R."/>
            <person name="Ohm R.A."/>
            <person name="Owen T.J."/>
            <person name="Salamov A."/>
            <person name="Schwelm A."/>
            <person name="Schijlen E."/>
            <person name="Sun H."/>
            <person name="van den Burg H.A."/>
            <person name="van Ham R.C.H.J."/>
            <person name="Zhang S."/>
            <person name="Goodwin S.B."/>
            <person name="Grigoriev I.V."/>
            <person name="Collemare J."/>
            <person name="Bradshaw R.E."/>
        </authorList>
    </citation>
    <scope>NUCLEOTIDE SEQUENCE [LARGE SCALE GENOMIC DNA]</scope>
    <source>
        <strain evidence="5">NZE10 / CBS 128990</strain>
    </source>
</reference>
<sequence length="564" mass="62679">MSDLPHYIGQRLSLKRQLCTVRYIGAVVDKPGEWLGVEWDEPERGKHDGTHNGVKYFTCRNPAPKAASFLRPNQTWDPPKTFLQALREKYMPEDAGTGGEIVYFSRKQAEEVGFEKFSKRQARLQGIHVLVLDHMSIRFKGEDSEAIRRLCSDINELDLGSNLFESLGEIVELALLFPKLMHLALDGNRFSVPDDRNNATLLELLGLRSLGLSDTLLNWAEIAKVASVAPSLTHLSAARNRLSWVTSDPMPLSVAHIVLSDNDFGALTELNGLESCCRLETLTLKRCHISANGNGGQNPLVYSKSLMVLDIAYNWVADWTFFSSLEEAYPALESLVITGNPLYGRLSSAEGVALTAEDGYMLTIARLPRISFLNYSKITEKVRLNSETYYLNQIATELGRTPADKRSEVLQKHPRWAALCDEYGEPRLQESKPNAINSNSLAARLVTVTFDVSAARALPAAEWKDVVPKSIDVYALFGIAGKRLGVMPLKLRLILETGEHDPVGSNMSFEGPEWWDSSDEEDDRPAADHGFVAREVELVPGTRAIGTYFDGPGAQIRVELKCES</sequence>
<proteinExistence type="predicted"/>
<dbReference type="PANTHER" id="PTHR15454">
    <property type="entry name" value="NISCHARIN RELATED"/>
    <property type="match status" value="1"/>
</dbReference>
<protein>
    <recommendedName>
        <fullName evidence="3">CAP-Gly domain-containing protein</fullName>
    </recommendedName>
</protein>
<dbReference type="Gene3D" id="3.80.10.10">
    <property type="entry name" value="Ribonuclease Inhibitor"/>
    <property type="match status" value="2"/>
</dbReference>
<keyword evidence="2" id="KW-0677">Repeat</keyword>
<keyword evidence="5" id="KW-1185">Reference proteome</keyword>
<dbReference type="PROSITE" id="PS00845">
    <property type="entry name" value="CAP_GLY_1"/>
    <property type="match status" value="1"/>
</dbReference>
<dbReference type="OMA" id="SEESHMF"/>
<dbReference type="Gene3D" id="2.30.30.190">
    <property type="entry name" value="CAP Gly-rich-like domain"/>
    <property type="match status" value="1"/>
</dbReference>
<dbReference type="OrthoDB" id="5273213at2759"/>
<gene>
    <name evidence="4" type="ORF">DOTSEDRAFT_19505</name>
</gene>
<dbReference type="PANTHER" id="PTHR15454:SF73">
    <property type="entry name" value="DYNEIN AXONEMAL LIGHT CHAIN 1"/>
    <property type="match status" value="1"/>
</dbReference>
<dbReference type="AlphaFoldDB" id="N1PZT1"/>
<name>N1PZT1_DOTSN</name>
<dbReference type="Pfam" id="PF01302">
    <property type="entry name" value="CAP_GLY"/>
    <property type="match status" value="1"/>
</dbReference>
<dbReference type="Proteomes" id="UP000016933">
    <property type="component" value="Unassembled WGS sequence"/>
</dbReference>
<dbReference type="InterPro" id="IPR000938">
    <property type="entry name" value="CAP-Gly_domain"/>
</dbReference>
<organism evidence="4 5">
    <name type="scientific">Dothistroma septosporum (strain NZE10 / CBS 128990)</name>
    <name type="common">Red band needle blight fungus</name>
    <name type="synonym">Mycosphaerella pini</name>
    <dbReference type="NCBI Taxonomy" id="675120"/>
    <lineage>
        <taxon>Eukaryota</taxon>
        <taxon>Fungi</taxon>
        <taxon>Dikarya</taxon>
        <taxon>Ascomycota</taxon>
        <taxon>Pezizomycotina</taxon>
        <taxon>Dothideomycetes</taxon>
        <taxon>Dothideomycetidae</taxon>
        <taxon>Mycosphaerellales</taxon>
        <taxon>Mycosphaerellaceae</taxon>
        <taxon>Dothistroma</taxon>
    </lineage>
</organism>
<dbReference type="HOGENOM" id="CLU_017716_3_1_1"/>
<dbReference type="STRING" id="675120.N1PZT1"/>
<dbReference type="SUPFAM" id="SSF52058">
    <property type="entry name" value="L domain-like"/>
    <property type="match status" value="1"/>
</dbReference>
<dbReference type="EMBL" id="KB446535">
    <property type="protein sequence ID" value="EME49026.1"/>
    <property type="molecule type" value="Genomic_DNA"/>
</dbReference>
<keyword evidence="1" id="KW-0433">Leucine-rich repeat</keyword>
<dbReference type="InterPro" id="IPR032675">
    <property type="entry name" value="LRR_dom_sf"/>
</dbReference>